<dbReference type="VEuPathDB" id="AmoebaDB:NfTy_039320"/>
<dbReference type="VEuPathDB" id="AmoebaDB:NF0052520"/>
<dbReference type="VEuPathDB" id="AmoebaDB:FDP41_012284"/>
<dbReference type="RefSeq" id="XP_044566340.1">
    <property type="nucleotide sequence ID" value="XM_044702786.1"/>
</dbReference>
<accession>A0A6A5BWI6</accession>
<protein>
    <submittedName>
        <fullName evidence="2">Uncharacterized protein</fullName>
    </submittedName>
</protein>
<reference evidence="2 3" key="1">
    <citation type="journal article" date="2019" name="Sci. Rep.">
        <title>Nanopore sequencing improves the draft genome of the human pathogenic amoeba Naegleria fowleri.</title>
        <authorList>
            <person name="Liechti N."/>
            <person name="Schurch N."/>
            <person name="Bruggmann R."/>
            <person name="Wittwer M."/>
        </authorList>
    </citation>
    <scope>NUCLEOTIDE SEQUENCE [LARGE SCALE GENOMIC DNA]</scope>
    <source>
        <strain evidence="2 3">ATCC 30894</strain>
    </source>
</reference>
<evidence type="ECO:0000313" key="2">
    <source>
        <dbReference type="EMBL" id="KAF0981627.1"/>
    </source>
</evidence>
<organism evidence="2 3">
    <name type="scientific">Naegleria fowleri</name>
    <name type="common">Brain eating amoeba</name>
    <dbReference type="NCBI Taxonomy" id="5763"/>
    <lineage>
        <taxon>Eukaryota</taxon>
        <taxon>Discoba</taxon>
        <taxon>Heterolobosea</taxon>
        <taxon>Tetramitia</taxon>
        <taxon>Eutetramitia</taxon>
        <taxon>Vahlkampfiidae</taxon>
        <taxon>Naegleria</taxon>
    </lineage>
</organism>
<evidence type="ECO:0000313" key="3">
    <source>
        <dbReference type="Proteomes" id="UP000444721"/>
    </source>
</evidence>
<proteinExistence type="predicted"/>
<dbReference type="GeneID" id="68119499"/>
<dbReference type="OMA" id="EYRVMEI"/>
<name>A0A6A5BWI6_NAEFO</name>
<keyword evidence="3" id="KW-1185">Reference proteome</keyword>
<feature type="compositionally biased region" description="Basic and acidic residues" evidence="1">
    <location>
        <begin position="247"/>
        <end position="263"/>
    </location>
</feature>
<feature type="region of interest" description="Disordered" evidence="1">
    <location>
        <begin position="337"/>
        <end position="365"/>
    </location>
</feature>
<dbReference type="AlphaFoldDB" id="A0A6A5BWI6"/>
<dbReference type="Proteomes" id="UP000444721">
    <property type="component" value="Unassembled WGS sequence"/>
</dbReference>
<gene>
    <name evidence="2" type="ORF">FDP41_012284</name>
</gene>
<dbReference type="EMBL" id="VFQX01000013">
    <property type="protein sequence ID" value="KAF0981627.1"/>
    <property type="molecule type" value="Genomic_DNA"/>
</dbReference>
<comment type="caution">
    <text evidence="2">The sequence shown here is derived from an EMBL/GenBank/DDBJ whole genome shotgun (WGS) entry which is preliminary data.</text>
</comment>
<evidence type="ECO:0000256" key="1">
    <source>
        <dbReference type="SAM" id="MobiDB-lite"/>
    </source>
</evidence>
<feature type="compositionally biased region" description="Basic and acidic residues" evidence="1">
    <location>
        <begin position="337"/>
        <end position="358"/>
    </location>
</feature>
<feature type="region of interest" description="Disordered" evidence="1">
    <location>
        <begin position="241"/>
        <end position="270"/>
    </location>
</feature>
<dbReference type="VEuPathDB" id="AmoebaDB:NF0052530"/>
<sequence length="634" mass="74286">MKKKEFKGLDLISYDVDMNVNDLTKIANRILESKGGNTLLKKSSPSILGQIDTSDVVDQDMYNEIMKQNRSLQVSKNVSETNLSQQTRTMLPLFKANTRTSDKKGQQVESLLRDNVVAKIPINKQFKESNFVEQPPEVLEKCLREEYAARYLEKLNISVTQKNLKIVNNILPISQCVAHKHRTPNNELYLSFTPQPHLIARKSGTTSSFNGLTPTRMADKTEFEYRVMEIMDKEMSNLNFQSITNNEPKKNIESLPVKSEENTQPKSGLVNKEGKLTVPKFEEYKKYIYPYNLIREKFMLDGEKEEMEQSIFERHQYNTMMIEKSRMARMQSFLIKDSRRPLSRPNERTKDLVEDKGRSRSVLGNPNNSQVLDDFHFNEQFKFDEKELEKTPHLSSFEIVELQNSFFEEFPFHRWNWISENQKRSIAKDITDIKLTTFIKVFIEFCYWTFLHEFSKEKVDRNDLEKRFLSAYEDLIEDFKKFRSSKMKVTTNHPIILLCIRVTTESTLRICYQTFCKTKYFSTLCYKMSSLVSYLFDPDSDVLSKLPPIESNIKERKIIEKLSRISRKDELVSTKRKANSVSPVMTNVLLTSPLRDKNLEFSDNLSKRIIKSVVSVLSEDLRMKLMNIYMKKSK</sequence>
<dbReference type="OrthoDB" id="10294247at2759"/>